<feature type="non-terminal residue" evidence="2">
    <location>
        <position position="92"/>
    </location>
</feature>
<dbReference type="AlphaFoldDB" id="A0AAV5VWG1"/>
<keyword evidence="1" id="KW-0812">Transmembrane</keyword>
<protein>
    <submittedName>
        <fullName evidence="2">Uncharacterized protein</fullName>
    </submittedName>
</protein>
<dbReference type="EMBL" id="BTSY01000004">
    <property type="protein sequence ID" value="GMT23870.1"/>
    <property type="molecule type" value="Genomic_DNA"/>
</dbReference>
<keyword evidence="3" id="KW-1185">Reference proteome</keyword>
<comment type="caution">
    <text evidence="2">The sequence shown here is derived from an EMBL/GenBank/DDBJ whole genome shotgun (WGS) entry which is preliminary data.</text>
</comment>
<evidence type="ECO:0000256" key="1">
    <source>
        <dbReference type="SAM" id="Phobius"/>
    </source>
</evidence>
<evidence type="ECO:0000313" key="3">
    <source>
        <dbReference type="Proteomes" id="UP001432322"/>
    </source>
</evidence>
<evidence type="ECO:0000313" key="2">
    <source>
        <dbReference type="EMBL" id="GMT23870.1"/>
    </source>
</evidence>
<dbReference type="Proteomes" id="UP001432322">
    <property type="component" value="Unassembled WGS sequence"/>
</dbReference>
<feature type="non-terminal residue" evidence="2">
    <location>
        <position position="1"/>
    </location>
</feature>
<organism evidence="2 3">
    <name type="scientific">Pristionchus fissidentatus</name>
    <dbReference type="NCBI Taxonomy" id="1538716"/>
    <lineage>
        <taxon>Eukaryota</taxon>
        <taxon>Metazoa</taxon>
        <taxon>Ecdysozoa</taxon>
        <taxon>Nematoda</taxon>
        <taxon>Chromadorea</taxon>
        <taxon>Rhabditida</taxon>
        <taxon>Rhabditina</taxon>
        <taxon>Diplogasteromorpha</taxon>
        <taxon>Diplogasteroidea</taxon>
        <taxon>Neodiplogasteridae</taxon>
        <taxon>Pristionchus</taxon>
    </lineage>
</organism>
<sequence>GITEDGRLIDYCIELYDNVPSNNKYGILRGFVFFIRRTTYSAYDVVPIFCAVLYLISTLILFYKRRWISSTRNYEWKILGYGVVIFSVYGVS</sequence>
<keyword evidence="1" id="KW-0472">Membrane</keyword>
<accession>A0AAV5VWG1</accession>
<keyword evidence="1" id="KW-1133">Transmembrane helix</keyword>
<name>A0AAV5VWG1_9BILA</name>
<gene>
    <name evidence="2" type="ORF">PFISCL1PPCAC_15167</name>
</gene>
<feature type="transmembrane region" description="Helical" evidence="1">
    <location>
        <begin position="40"/>
        <end position="62"/>
    </location>
</feature>
<proteinExistence type="predicted"/>
<reference evidence="2" key="1">
    <citation type="submission" date="2023-10" db="EMBL/GenBank/DDBJ databases">
        <title>Genome assembly of Pristionchus species.</title>
        <authorList>
            <person name="Yoshida K."/>
            <person name="Sommer R.J."/>
        </authorList>
    </citation>
    <scope>NUCLEOTIDE SEQUENCE</scope>
    <source>
        <strain evidence="2">RS5133</strain>
    </source>
</reference>